<keyword evidence="2" id="KW-0408">Iron</keyword>
<dbReference type="EMBL" id="JACWFH010000005">
    <property type="protein sequence ID" value="MBY0095620.1"/>
    <property type="molecule type" value="Genomic_DNA"/>
</dbReference>
<evidence type="ECO:0000256" key="2">
    <source>
        <dbReference type="ARBA" id="ARBA00023004"/>
    </source>
</evidence>
<comment type="caution">
    <text evidence="4">The sequence shown here is derived from an EMBL/GenBank/DDBJ whole genome shotgun (WGS) entry which is preliminary data.</text>
</comment>
<sequence>MNIIEKGLAIKAQQDHVFPGERISLVPDILLLSGNSIFSIIEEFYELNFSKVLQPSATFISQNRLDDSVEINTFSEKYGVVLLEPEEEHHLNLSLREKVITGVEGKIGAFGAFGAIPLKVSPAAMAKCLGVGTIELTIPETIYIELNGELNGSQKVERICNYLYDYFHDSLIGYGVILGGEALNQLNVEEKRRLTTFLYELGGAIGVLSPSGPLGQVESVVKIKTHQISGTYIV</sequence>
<dbReference type="InterPro" id="IPR015931">
    <property type="entry name" value="Acnase/IPM_dHydase_lsu_aba_1/3"/>
</dbReference>
<dbReference type="Proteomes" id="UP000769780">
    <property type="component" value="Unassembled WGS sequence"/>
</dbReference>
<proteinExistence type="predicted"/>
<keyword evidence="5" id="KW-1185">Reference proteome</keyword>
<dbReference type="RefSeq" id="WP_221870736.1">
    <property type="nucleotide sequence ID" value="NZ_JACWFH010000005.1"/>
</dbReference>
<comment type="catalytic activity">
    <reaction evidence="3">
        <text>citrate = D-threo-isocitrate</text>
        <dbReference type="Rhea" id="RHEA:10336"/>
        <dbReference type="ChEBI" id="CHEBI:15562"/>
        <dbReference type="ChEBI" id="CHEBI:16947"/>
        <dbReference type="EC" id="4.2.1.3"/>
    </reaction>
</comment>
<reference evidence="4 5" key="1">
    <citation type="submission" date="2020-07" db="EMBL/GenBank/DDBJ databases">
        <title>Fungal Genomes of the International Space Station.</title>
        <authorList>
            <person name="Seuylemezian A."/>
            <person name="Singh N.K."/>
            <person name="Wood J."/>
            <person name="Venkateswaran K."/>
        </authorList>
    </citation>
    <scope>NUCLEOTIDE SEQUENCE [LARGE SCALE GENOMIC DNA]</scope>
    <source>
        <strain evidence="4 5">PL-B2</strain>
    </source>
</reference>
<dbReference type="SUPFAM" id="SSF53732">
    <property type="entry name" value="Aconitase iron-sulfur domain"/>
    <property type="match status" value="1"/>
</dbReference>
<dbReference type="InterPro" id="IPR036008">
    <property type="entry name" value="Aconitase_4Fe-4S_dom"/>
</dbReference>
<gene>
    <name evidence="4" type="ORF">H0185_02135</name>
</gene>
<dbReference type="EC" id="4.2.1.3" evidence="1"/>
<evidence type="ECO:0000256" key="1">
    <source>
        <dbReference type="ARBA" id="ARBA00012926"/>
    </source>
</evidence>
<evidence type="ECO:0000313" key="4">
    <source>
        <dbReference type="EMBL" id="MBY0095620.1"/>
    </source>
</evidence>
<evidence type="ECO:0000256" key="3">
    <source>
        <dbReference type="ARBA" id="ARBA00023501"/>
    </source>
</evidence>
<dbReference type="Gene3D" id="3.30.499.10">
    <property type="entry name" value="Aconitase, domain 3"/>
    <property type="match status" value="1"/>
</dbReference>
<evidence type="ECO:0000313" key="5">
    <source>
        <dbReference type="Proteomes" id="UP000769780"/>
    </source>
</evidence>
<accession>A0ABS7K045</accession>
<protein>
    <recommendedName>
        <fullName evidence="1">aconitate hydratase</fullName>
        <ecNumber evidence="1">4.2.1.3</ecNumber>
    </recommendedName>
</protein>
<name>A0ABS7K045_9BACI</name>
<organism evidence="4 5">
    <name type="scientific">Mesobacillus maritimus</name>
    <dbReference type="NCBI Taxonomy" id="1643336"/>
    <lineage>
        <taxon>Bacteria</taxon>
        <taxon>Bacillati</taxon>
        <taxon>Bacillota</taxon>
        <taxon>Bacilli</taxon>
        <taxon>Bacillales</taxon>
        <taxon>Bacillaceae</taxon>
        <taxon>Mesobacillus</taxon>
    </lineage>
</organism>